<feature type="domain" description="FAD dependent oxidoreductase" evidence="3">
    <location>
        <begin position="36"/>
        <end position="382"/>
    </location>
</feature>
<dbReference type="PANTHER" id="PTHR13847">
    <property type="entry name" value="SARCOSINE DEHYDROGENASE-RELATED"/>
    <property type="match status" value="1"/>
</dbReference>
<name>A0A316ACZ8_9ACTN</name>
<keyword evidence="5" id="KW-1185">Reference proteome</keyword>
<accession>A0A316ACZ8</accession>
<dbReference type="OrthoDB" id="9806257at2"/>
<dbReference type="SUPFAM" id="SSF51905">
    <property type="entry name" value="FAD/NAD(P)-binding domain"/>
    <property type="match status" value="1"/>
</dbReference>
<dbReference type="Gene3D" id="3.30.9.10">
    <property type="entry name" value="D-Amino Acid Oxidase, subunit A, domain 2"/>
    <property type="match status" value="1"/>
</dbReference>
<dbReference type="Gene3D" id="3.50.50.60">
    <property type="entry name" value="FAD/NAD(P)-binding domain"/>
    <property type="match status" value="1"/>
</dbReference>
<dbReference type="AlphaFoldDB" id="A0A316ACZ8"/>
<dbReference type="PANTHER" id="PTHR13847:SF287">
    <property type="entry name" value="FAD-DEPENDENT OXIDOREDUCTASE DOMAIN-CONTAINING PROTEIN 1"/>
    <property type="match status" value="1"/>
</dbReference>
<sequence>MTSTTPAQPAALPRTTTTTTTTTTTAAAPSAGVRADVLVVGGGIAGLSLAAELAEMSGGACSAVLVEAEPALATHTSARSARQMQPSYGPPPVQALTAASLPLVASIEDFTGRTVLRDRPLLWVDTVGGAAGREALARLLAQVPALRPSAPAEALERFPLLRPEAVHAVAVDDDAREVAVPLLLEHHAERARRGGVQVLLGAPVTSAVRRAGGWDVTAGAHRISAGVLVDAAGPWADVVAALAGVRRRGLVPKRRTVIVADTERPIGEDWPMISDVADTLYARPGRDVGGDLLASPAEAVPSEPCDAQPVPADVDALVTSLGGVLDLGAIQVKRSWTGLRTGPADGLPVVGWDDRQQGFFWLAGQGGYGIQTSSALARAAAAAVLGQVHGLGPTVDDALAALAPSRPTLLS</sequence>
<keyword evidence="1" id="KW-0560">Oxidoreductase</keyword>
<evidence type="ECO:0000256" key="2">
    <source>
        <dbReference type="SAM" id="MobiDB-lite"/>
    </source>
</evidence>
<evidence type="ECO:0000313" key="4">
    <source>
        <dbReference type="EMBL" id="PWJ55511.1"/>
    </source>
</evidence>
<dbReference type="Proteomes" id="UP000245469">
    <property type="component" value="Unassembled WGS sequence"/>
</dbReference>
<evidence type="ECO:0000313" key="5">
    <source>
        <dbReference type="Proteomes" id="UP000245469"/>
    </source>
</evidence>
<dbReference type="Pfam" id="PF01266">
    <property type="entry name" value="DAO"/>
    <property type="match status" value="1"/>
</dbReference>
<dbReference type="RefSeq" id="WP_109773123.1">
    <property type="nucleotide sequence ID" value="NZ_QGDQ01000003.1"/>
</dbReference>
<gene>
    <name evidence="4" type="ORF">BXY45_103186</name>
</gene>
<dbReference type="GO" id="GO:0005737">
    <property type="term" value="C:cytoplasm"/>
    <property type="evidence" value="ECO:0007669"/>
    <property type="project" value="TreeGrafter"/>
</dbReference>
<organism evidence="4 5">
    <name type="scientific">Quadrisphaera granulorum</name>
    <dbReference type="NCBI Taxonomy" id="317664"/>
    <lineage>
        <taxon>Bacteria</taxon>
        <taxon>Bacillati</taxon>
        <taxon>Actinomycetota</taxon>
        <taxon>Actinomycetes</taxon>
        <taxon>Kineosporiales</taxon>
        <taxon>Kineosporiaceae</taxon>
        <taxon>Quadrisphaera</taxon>
    </lineage>
</organism>
<dbReference type="InterPro" id="IPR036188">
    <property type="entry name" value="FAD/NAD-bd_sf"/>
</dbReference>
<feature type="region of interest" description="Disordered" evidence="2">
    <location>
        <begin position="1"/>
        <end position="27"/>
    </location>
</feature>
<protein>
    <submittedName>
        <fullName evidence="4">D-arginine dehydrogenase</fullName>
    </submittedName>
</protein>
<reference evidence="4 5" key="1">
    <citation type="submission" date="2018-03" db="EMBL/GenBank/DDBJ databases">
        <title>Genomic Encyclopedia of Archaeal and Bacterial Type Strains, Phase II (KMG-II): from individual species to whole genera.</title>
        <authorList>
            <person name="Goeker M."/>
        </authorList>
    </citation>
    <scope>NUCLEOTIDE SEQUENCE [LARGE SCALE GENOMIC DNA]</scope>
    <source>
        <strain evidence="4 5">DSM 44889</strain>
    </source>
</reference>
<proteinExistence type="predicted"/>
<dbReference type="EMBL" id="QGDQ01000003">
    <property type="protein sequence ID" value="PWJ55511.1"/>
    <property type="molecule type" value="Genomic_DNA"/>
</dbReference>
<comment type="caution">
    <text evidence="4">The sequence shown here is derived from an EMBL/GenBank/DDBJ whole genome shotgun (WGS) entry which is preliminary data.</text>
</comment>
<evidence type="ECO:0000259" key="3">
    <source>
        <dbReference type="Pfam" id="PF01266"/>
    </source>
</evidence>
<dbReference type="GO" id="GO:0016491">
    <property type="term" value="F:oxidoreductase activity"/>
    <property type="evidence" value="ECO:0007669"/>
    <property type="project" value="UniProtKB-KW"/>
</dbReference>
<evidence type="ECO:0000256" key="1">
    <source>
        <dbReference type="ARBA" id="ARBA00023002"/>
    </source>
</evidence>
<dbReference type="InterPro" id="IPR006076">
    <property type="entry name" value="FAD-dep_OxRdtase"/>
</dbReference>